<evidence type="ECO:0000256" key="1">
    <source>
        <dbReference type="SAM" id="MobiDB-lite"/>
    </source>
</evidence>
<reference evidence="2" key="2">
    <citation type="submission" date="2021-01" db="EMBL/GenBank/DDBJ databases">
        <authorList>
            <person name="Schikora-Tamarit M.A."/>
        </authorList>
    </citation>
    <scope>NUCLEOTIDE SEQUENCE</scope>
    <source>
        <strain evidence="2">NCAIM Y.01608</strain>
    </source>
</reference>
<accession>A0A9P8SZY1</accession>
<protein>
    <submittedName>
        <fullName evidence="2">Uncharacterized protein</fullName>
    </submittedName>
</protein>
<dbReference type="EMBL" id="JAEUBD010001468">
    <property type="protein sequence ID" value="KAH3660886.1"/>
    <property type="molecule type" value="Genomic_DNA"/>
</dbReference>
<dbReference type="Proteomes" id="UP000788993">
    <property type="component" value="Unassembled WGS sequence"/>
</dbReference>
<dbReference type="AlphaFoldDB" id="A0A9P8SZY1"/>
<organism evidence="2 3">
    <name type="scientific">Ogataea polymorpha</name>
    <dbReference type="NCBI Taxonomy" id="460523"/>
    <lineage>
        <taxon>Eukaryota</taxon>
        <taxon>Fungi</taxon>
        <taxon>Dikarya</taxon>
        <taxon>Ascomycota</taxon>
        <taxon>Saccharomycotina</taxon>
        <taxon>Pichiomycetes</taxon>
        <taxon>Pichiales</taxon>
        <taxon>Pichiaceae</taxon>
        <taxon>Ogataea</taxon>
    </lineage>
</organism>
<comment type="caution">
    <text evidence="2">The sequence shown here is derived from an EMBL/GenBank/DDBJ whole genome shotgun (WGS) entry which is preliminary data.</text>
</comment>
<evidence type="ECO:0000313" key="2">
    <source>
        <dbReference type="EMBL" id="KAH3660886.1"/>
    </source>
</evidence>
<sequence length="143" mass="15058">MAEPGVILCSDFNAKSGLTAPIPPAIMMGLWNPRISSLLSPLTIFVVRVLKYPLMHGLPNSLLKAADPNGASIIMSKDDAMCPGFPTSSSQGWRRVGIIRSETENPDSPHFVLDPLPTAASSLISPPEPVAAPGKGDTAVGWL</sequence>
<reference evidence="2" key="1">
    <citation type="journal article" date="2021" name="Open Biol.">
        <title>Shared evolutionary footprints suggest mitochondrial oxidative damage underlies multiple complex I losses in fungi.</title>
        <authorList>
            <person name="Schikora-Tamarit M.A."/>
            <person name="Marcet-Houben M."/>
            <person name="Nosek J."/>
            <person name="Gabaldon T."/>
        </authorList>
    </citation>
    <scope>NUCLEOTIDE SEQUENCE</scope>
    <source>
        <strain evidence="2">NCAIM Y.01608</strain>
    </source>
</reference>
<proteinExistence type="predicted"/>
<keyword evidence="3" id="KW-1185">Reference proteome</keyword>
<evidence type="ECO:0000313" key="3">
    <source>
        <dbReference type="Proteomes" id="UP000788993"/>
    </source>
</evidence>
<feature type="region of interest" description="Disordered" evidence="1">
    <location>
        <begin position="124"/>
        <end position="143"/>
    </location>
</feature>
<name>A0A9P8SZY1_9ASCO</name>
<gene>
    <name evidence="2" type="ORF">OGATHE_005218</name>
</gene>